<reference evidence="2" key="1">
    <citation type="journal article" date="2020" name="Nat. Genet.">
        <title>Genomic diversifications of five Gossypium allopolyploid species and their impact on cotton improvement.</title>
        <authorList>
            <person name="Chen Z.J."/>
            <person name="Sreedasyam A."/>
            <person name="Ando A."/>
            <person name="Song Q."/>
            <person name="De Santiago L.M."/>
            <person name="Hulse-Kemp A.M."/>
            <person name="Ding M."/>
            <person name="Ye W."/>
            <person name="Kirkbride R.C."/>
            <person name="Jenkins J."/>
            <person name="Plott C."/>
            <person name="Lovell J."/>
            <person name="Lin Y.M."/>
            <person name="Vaughn R."/>
            <person name="Liu B."/>
            <person name="Simpson S."/>
            <person name="Scheffler B.E."/>
            <person name="Wen L."/>
            <person name="Saski C.A."/>
            <person name="Grover C.E."/>
            <person name="Hu G."/>
            <person name="Conover J.L."/>
            <person name="Carlson J.W."/>
            <person name="Shu S."/>
            <person name="Boston L.B."/>
            <person name="Williams M."/>
            <person name="Peterson D.G."/>
            <person name="McGee K."/>
            <person name="Jones D.C."/>
            <person name="Wendel J.F."/>
            <person name="Stelly D.M."/>
            <person name="Grimwood J."/>
            <person name="Schmutz J."/>
        </authorList>
    </citation>
    <scope>NUCLEOTIDE SEQUENCE [LARGE SCALE GENOMIC DNA]</scope>
    <source>
        <strain evidence="2">cv. 3-79</strain>
    </source>
</reference>
<dbReference type="EMBL" id="CM018222">
    <property type="protein sequence ID" value="KAB2017225.1"/>
    <property type="molecule type" value="Genomic_DNA"/>
</dbReference>
<dbReference type="Proteomes" id="UP000327439">
    <property type="component" value="Chromosome D08"/>
</dbReference>
<proteinExistence type="predicted"/>
<keyword evidence="2" id="KW-1185">Reference proteome</keyword>
<dbReference type="AlphaFoldDB" id="A0A5J5QEF5"/>
<protein>
    <submittedName>
        <fullName evidence="1">Uncharacterized protein</fullName>
    </submittedName>
</protein>
<dbReference type="OrthoDB" id="10370094at2759"/>
<organism evidence="1 2">
    <name type="scientific">Gossypium barbadense</name>
    <name type="common">Sea Island cotton</name>
    <name type="synonym">Hibiscus barbadensis</name>
    <dbReference type="NCBI Taxonomy" id="3634"/>
    <lineage>
        <taxon>Eukaryota</taxon>
        <taxon>Viridiplantae</taxon>
        <taxon>Streptophyta</taxon>
        <taxon>Embryophyta</taxon>
        <taxon>Tracheophyta</taxon>
        <taxon>Spermatophyta</taxon>
        <taxon>Magnoliopsida</taxon>
        <taxon>eudicotyledons</taxon>
        <taxon>Gunneridae</taxon>
        <taxon>Pentapetalae</taxon>
        <taxon>rosids</taxon>
        <taxon>malvids</taxon>
        <taxon>Malvales</taxon>
        <taxon>Malvaceae</taxon>
        <taxon>Malvoideae</taxon>
        <taxon>Gossypium</taxon>
    </lineage>
</organism>
<name>A0A5J5QEF5_GOSBA</name>
<gene>
    <name evidence="1" type="ORF">ES319_D08G147700v1</name>
</gene>
<accession>A0A5J5QEF5</accession>
<sequence length="161" mass="17998">MVSASPSTTTTSLRFISIPISIACRHANASAAKGLGIFLFITVLDPIIFPSEFLHTNPELEVLDRSLNAASKINFNIGGSSGLHRSISIHRPGNFRFTASNSPMYKYMNCEVSGADWCSLHARLCFWQPKWPRWHTPPFVAAQLRPIFARPARETKQIKNK</sequence>
<evidence type="ECO:0000313" key="2">
    <source>
        <dbReference type="Proteomes" id="UP000327439"/>
    </source>
</evidence>
<evidence type="ECO:0000313" key="1">
    <source>
        <dbReference type="EMBL" id="KAB2017225.1"/>
    </source>
</evidence>